<proteinExistence type="inferred from homology"/>
<keyword evidence="2" id="KW-0853">WD repeat</keyword>
<dbReference type="InterPro" id="IPR001680">
    <property type="entry name" value="WD40_rpt"/>
</dbReference>
<comment type="similarity">
    <text evidence="4">Belongs to the DPH7 family.</text>
</comment>
<evidence type="ECO:0000256" key="5">
    <source>
        <dbReference type="ARBA" id="ARBA00039131"/>
    </source>
</evidence>
<evidence type="ECO:0000313" key="8">
    <source>
        <dbReference type="Proteomes" id="UP000664521"/>
    </source>
</evidence>
<evidence type="ECO:0000256" key="2">
    <source>
        <dbReference type="ARBA" id="ARBA00022574"/>
    </source>
</evidence>
<gene>
    <name evidence="7" type="ORF">HETSPECPRED_004161</name>
</gene>
<dbReference type="GO" id="GO:0017183">
    <property type="term" value="P:protein histidyl modification to diphthamide"/>
    <property type="evidence" value="ECO:0007669"/>
    <property type="project" value="TreeGrafter"/>
</dbReference>
<evidence type="ECO:0000256" key="3">
    <source>
        <dbReference type="ARBA" id="ARBA00022737"/>
    </source>
</evidence>
<comment type="caution">
    <text evidence="7">The sequence shown here is derived from an EMBL/GenBank/DDBJ whole genome shotgun (WGS) entry which is preliminary data.</text>
</comment>
<organism evidence="7 8">
    <name type="scientific">Heterodermia speciosa</name>
    <dbReference type="NCBI Taxonomy" id="116794"/>
    <lineage>
        <taxon>Eukaryota</taxon>
        <taxon>Fungi</taxon>
        <taxon>Dikarya</taxon>
        <taxon>Ascomycota</taxon>
        <taxon>Pezizomycotina</taxon>
        <taxon>Lecanoromycetes</taxon>
        <taxon>OSLEUM clade</taxon>
        <taxon>Lecanoromycetidae</taxon>
        <taxon>Caliciales</taxon>
        <taxon>Physciaceae</taxon>
        <taxon>Heterodermia</taxon>
    </lineage>
</organism>
<keyword evidence="3" id="KW-0677">Repeat</keyword>
<name>A0A8H3FDM7_9LECA</name>
<dbReference type="GO" id="GO:0061685">
    <property type="term" value="F:diphthine methylesterase activity"/>
    <property type="evidence" value="ECO:0007669"/>
    <property type="project" value="UniProtKB-EC"/>
</dbReference>
<evidence type="ECO:0000256" key="6">
    <source>
        <dbReference type="ARBA" id="ARBA00047551"/>
    </source>
</evidence>
<evidence type="ECO:0000256" key="1">
    <source>
        <dbReference type="ARBA" id="ARBA00005156"/>
    </source>
</evidence>
<dbReference type="InterPro" id="IPR052415">
    <property type="entry name" value="Diphthine_MTase"/>
</dbReference>
<dbReference type="EMBL" id="CAJPDS010000025">
    <property type="protein sequence ID" value="CAF9920098.1"/>
    <property type="molecule type" value="Genomic_DNA"/>
</dbReference>
<comment type="catalytic activity">
    <reaction evidence="6">
        <text>diphthine methyl ester-[translation elongation factor 2] + H2O = diphthine-[translation elongation factor 2] + methanol + H(+)</text>
        <dbReference type="Rhea" id="RHEA:42656"/>
        <dbReference type="Rhea" id="RHEA-COMP:10172"/>
        <dbReference type="Rhea" id="RHEA-COMP:10173"/>
        <dbReference type="ChEBI" id="CHEBI:15377"/>
        <dbReference type="ChEBI" id="CHEBI:15378"/>
        <dbReference type="ChEBI" id="CHEBI:17790"/>
        <dbReference type="ChEBI" id="CHEBI:79005"/>
        <dbReference type="ChEBI" id="CHEBI:82696"/>
        <dbReference type="EC" id="3.1.1.97"/>
    </reaction>
</comment>
<accession>A0A8H3FDM7</accession>
<dbReference type="Gene3D" id="2.130.10.10">
    <property type="entry name" value="YVTN repeat-like/Quinoprotein amine dehydrogenase"/>
    <property type="match status" value="1"/>
</dbReference>
<reference evidence="7" key="1">
    <citation type="submission" date="2021-03" db="EMBL/GenBank/DDBJ databases">
        <authorList>
            <person name="Tagirdzhanova G."/>
        </authorList>
    </citation>
    <scope>NUCLEOTIDE SEQUENCE</scope>
</reference>
<dbReference type="AlphaFoldDB" id="A0A8H3FDM7"/>
<dbReference type="SUPFAM" id="SSF101908">
    <property type="entry name" value="Putative isomerase YbhE"/>
    <property type="match status" value="1"/>
</dbReference>
<dbReference type="Proteomes" id="UP000664521">
    <property type="component" value="Unassembled WGS sequence"/>
</dbReference>
<comment type="pathway">
    <text evidence="1">Protein modification; peptidyl-diphthamide biosynthesis.</text>
</comment>
<dbReference type="EC" id="3.1.1.97" evidence="5"/>
<dbReference type="InterPro" id="IPR015943">
    <property type="entry name" value="WD40/YVTN_repeat-like_dom_sf"/>
</dbReference>
<dbReference type="SMART" id="SM00320">
    <property type="entry name" value="WD40"/>
    <property type="match status" value="4"/>
</dbReference>
<protein>
    <recommendedName>
        <fullName evidence="5">methylated diphthine methylhydrolase</fullName>
        <ecNumber evidence="5">3.1.1.97</ecNumber>
    </recommendedName>
</protein>
<sequence>MASDACVINSLTTYVLEKPPSCIEFLPLDNDFCVIGTYYLDTGDGQECPREPGQETNAAQSRSGSLILFNVNKTKPFVVQSLHTSYAVLDLHFSSNKPNVLAVATSIGTICLFTVDVASQQDLKLKEVSIIDIARPSILVLSLVWCPSKYEDGRLAASLSDGSIVILDCDDMQHSRYQEQCHTLEVWSMAFLPAFDGRSQILLSGGDDSVIRANLVNWRPHDSSGSCGIIDKNLILPNQKIHSAGVTAILPLTATAATAATDSGLQITVTGSYDEYIRVLTVPKSSSTSRWSVLAEKRLYGGVWRLKLIRSWSSQCSDNFSVLASCMHVGVRILTITNSKDDGWTIKESAKFEEHKSMNYASDARSEPSGGNTQDCLVVSTSFYDRKLCIWKYTSC</sequence>
<evidence type="ECO:0000313" key="7">
    <source>
        <dbReference type="EMBL" id="CAF9920098.1"/>
    </source>
</evidence>
<dbReference type="PANTHER" id="PTHR46042:SF1">
    <property type="entry name" value="DIPHTHINE METHYLTRANSFERASE"/>
    <property type="match status" value="1"/>
</dbReference>
<dbReference type="PANTHER" id="PTHR46042">
    <property type="entry name" value="DIPHTHINE METHYLTRANSFERASE"/>
    <property type="match status" value="1"/>
</dbReference>
<dbReference type="GO" id="GO:0005737">
    <property type="term" value="C:cytoplasm"/>
    <property type="evidence" value="ECO:0007669"/>
    <property type="project" value="TreeGrafter"/>
</dbReference>
<dbReference type="OrthoDB" id="1930760at2759"/>
<dbReference type="Pfam" id="PF00400">
    <property type="entry name" value="WD40"/>
    <property type="match status" value="1"/>
</dbReference>
<evidence type="ECO:0000256" key="4">
    <source>
        <dbReference type="ARBA" id="ARBA00038092"/>
    </source>
</evidence>
<keyword evidence="8" id="KW-1185">Reference proteome</keyword>